<sequence length="767" mass="82967">MWRVGPSAFRCTDLSVHSGSLARVDDVVSPWLTGAQQELHRPLAEVLGTRTAKAFTALHISTVGELLSHVPRRYLTGTETTDLSQLVPGSEVALVADVASVEVHNIAGPGHRQRLEVGLTDGRATLPITFFGKDWLVKYWQKQFTASTHGIFVGKVGTFRDRPQITHPDFVMFDANGRIVGKADKKTMATQVMRHGLVGLYPATAKLPTWTIAECATLVLAQVGQQQDTLPDWLREEADLPRIWDAFEEVHHPHDLHSAEQAAERLIWEEAIATQATMASRRRTAAGREAPACPPRPDGILAAFDAVMPFTLTAGQQEVGQRISGELAGTAPMQRLLQGEVGSGKTLVALRAMLQVVDAGHQSVLLAPTEVLAQQHHATITGLLGDLGAGRVLGAPENATGVALLTGSMNAAQRRDALSRIADGSAGIVIGTHALLTGTVEYADLGLVVVDEQHRFGVEQRGVLTSSSRRHPHELVLTATPIPRTVAMTVFGDLEVSSLRELPAGRADVQTTVVDVQQHRGWLDRAWQRAREEVEKGHQVFVVCPRIDAHEPDERPDGADPAEDHRPPSATVEELAPALSGGPLKGLHVEALHSRMDPADKQQVMDRFARGACQVLVSTTVVEVGVDVPNATMMVIMDADRFGVSQLHQLRGRIGRGTLPGLCLLVTAAEPGTDTRARIDAVAATRDGFELAELDLAQRREGNVLGSSQAGRRSPLRLLKVLDHAEIVSAARTLAERWIDKDPDDPRLRDLVASTERIAEGDLMEQG</sequence>
<dbReference type="GO" id="GO:0003678">
    <property type="term" value="F:DNA helicase activity"/>
    <property type="evidence" value="ECO:0007669"/>
    <property type="project" value="TreeGrafter"/>
</dbReference>
<dbReference type="SMART" id="SM00490">
    <property type="entry name" value="HELICc"/>
    <property type="match status" value="1"/>
</dbReference>
<dbReference type="Pfam" id="PF17191">
    <property type="entry name" value="RecG_wedge"/>
    <property type="match status" value="1"/>
</dbReference>
<keyword evidence="7" id="KW-0234">DNA repair</keyword>
<dbReference type="Gene3D" id="3.40.50.300">
    <property type="entry name" value="P-loop containing nucleotide triphosphate hydrolases"/>
    <property type="match status" value="2"/>
</dbReference>
<evidence type="ECO:0000256" key="7">
    <source>
        <dbReference type="ARBA" id="ARBA00023204"/>
    </source>
</evidence>
<dbReference type="InterPro" id="IPR001650">
    <property type="entry name" value="Helicase_C-like"/>
</dbReference>
<name>A0A3Q9UMN5_9ACTN</name>
<keyword evidence="2" id="KW-0227">DNA damage</keyword>
<proteinExistence type="predicted"/>
<keyword evidence="4 9" id="KW-0347">Helicase</keyword>
<keyword evidence="3" id="KW-0378">Hydrolase</keyword>
<evidence type="ECO:0000313" key="9">
    <source>
        <dbReference type="EMBL" id="AZZ39183.1"/>
    </source>
</evidence>
<dbReference type="PANTHER" id="PTHR47964">
    <property type="entry name" value="ATP-DEPENDENT DNA HELICASE HOMOLOG RECG, CHLOROPLASTIC"/>
    <property type="match status" value="1"/>
</dbReference>
<evidence type="ECO:0000256" key="8">
    <source>
        <dbReference type="SAM" id="MobiDB-lite"/>
    </source>
</evidence>
<dbReference type="Gene3D" id="2.40.50.140">
    <property type="entry name" value="Nucleic acid-binding proteins"/>
    <property type="match status" value="1"/>
</dbReference>
<dbReference type="Pfam" id="PF00271">
    <property type="entry name" value="Helicase_C"/>
    <property type="match status" value="1"/>
</dbReference>
<gene>
    <name evidence="9" type="ORF">C0Z10_04805</name>
</gene>
<keyword evidence="5" id="KW-0067">ATP-binding</keyword>
<dbReference type="InterPro" id="IPR014001">
    <property type="entry name" value="Helicase_ATP-bd"/>
</dbReference>
<keyword evidence="1" id="KW-0547">Nucleotide-binding</keyword>
<dbReference type="SMART" id="SM00487">
    <property type="entry name" value="DEXDc"/>
    <property type="match status" value="1"/>
</dbReference>
<dbReference type="PROSITE" id="PS51192">
    <property type="entry name" value="HELICASE_ATP_BIND_1"/>
    <property type="match status" value="1"/>
</dbReference>
<dbReference type="Proteomes" id="UP000285875">
    <property type="component" value="Chromosome"/>
</dbReference>
<dbReference type="GO" id="GO:0005524">
    <property type="term" value="F:ATP binding"/>
    <property type="evidence" value="ECO:0007669"/>
    <property type="project" value="UniProtKB-KW"/>
</dbReference>
<keyword evidence="6" id="KW-0238">DNA-binding</keyword>
<evidence type="ECO:0000256" key="1">
    <source>
        <dbReference type="ARBA" id="ARBA00022741"/>
    </source>
</evidence>
<dbReference type="AlphaFoldDB" id="A0A3Q9UMN5"/>
<dbReference type="KEGG" id="aji:C0Z10_04805"/>
<dbReference type="Pfam" id="PF00270">
    <property type="entry name" value="DEAD"/>
    <property type="match status" value="1"/>
</dbReference>
<evidence type="ECO:0000256" key="6">
    <source>
        <dbReference type="ARBA" id="ARBA00023125"/>
    </source>
</evidence>
<feature type="compositionally biased region" description="Basic and acidic residues" evidence="8">
    <location>
        <begin position="547"/>
        <end position="567"/>
    </location>
</feature>
<evidence type="ECO:0000256" key="2">
    <source>
        <dbReference type="ARBA" id="ARBA00022763"/>
    </source>
</evidence>
<dbReference type="InterPro" id="IPR012340">
    <property type="entry name" value="NA-bd_OB-fold"/>
</dbReference>
<dbReference type="GO" id="GO:0016787">
    <property type="term" value="F:hydrolase activity"/>
    <property type="evidence" value="ECO:0007669"/>
    <property type="project" value="UniProtKB-KW"/>
</dbReference>
<evidence type="ECO:0000313" key="10">
    <source>
        <dbReference type="Proteomes" id="UP000285875"/>
    </source>
</evidence>
<dbReference type="PROSITE" id="PS51194">
    <property type="entry name" value="HELICASE_CTER"/>
    <property type="match status" value="1"/>
</dbReference>
<dbReference type="InterPro" id="IPR047112">
    <property type="entry name" value="RecG/Mfd"/>
</dbReference>
<feature type="region of interest" description="Disordered" evidence="8">
    <location>
        <begin position="547"/>
        <end position="570"/>
    </location>
</feature>
<dbReference type="SUPFAM" id="SSF52540">
    <property type="entry name" value="P-loop containing nucleoside triphosphate hydrolases"/>
    <property type="match status" value="1"/>
</dbReference>
<evidence type="ECO:0000256" key="4">
    <source>
        <dbReference type="ARBA" id="ARBA00022806"/>
    </source>
</evidence>
<protein>
    <submittedName>
        <fullName evidence="9">ATP-dependent DNA helicase RecG</fullName>
    </submittedName>
</protein>
<dbReference type="CDD" id="cd04488">
    <property type="entry name" value="RecG_wedge_OBF"/>
    <property type="match status" value="1"/>
</dbReference>
<dbReference type="InterPro" id="IPR033454">
    <property type="entry name" value="RecG_wedge"/>
</dbReference>
<dbReference type="InterPro" id="IPR027417">
    <property type="entry name" value="P-loop_NTPase"/>
</dbReference>
<dbReference type="RefSeq" id="WP_097798631.1">
    <property type="nucleotide sequence ID" value="NZ_CP025570.1"/>
</dbReference>
<dbReference type="PANTHER" id="PTHR47964:SF1">
    <property type="entry name" value="ATP-DEPENDENT DNA HELICASE HOMOLOG RECG, CHLOROPLASTIC"/>
    <property type="match status" value="1"/>
</dbReference>
<organism evidence="9 10">
    <name type="scientific">Acidipropionibacterium jensenii</name>
    <dbReference type="NCBI Taxonomy" id="1749"/>
    <lineage>
        <taxon>Bacteria</taxon>
        <taxon>Bacillati</taxon>
        <taxon>Actinomycetota</taxon>
        <taxon>Actinomycetes</taxon>
        <taxon>Propionibacteriales</taxon>
        <taxon>Propionibacteriaceae</taxon>
        <taxon>Acidipropionibacterium</taxon>
    </lineage>
</organism>
<reference evidence="10" key="1">
    <citation type="submission" date="2017-12" db="EMBL/GenBank/DDBJ databases">
        <title>Whole genome sequencing of Acidipropionibacterium jensenii strains JS279 and JS280.</title>
        <authorList>
            <person name="Deptula P."/>
            <person name="Laine P."/>
            <person name="Smolander O.-P."/>
            <person name="Paulin L."/>
            <person name="Auvinen P."/>
            <person name="Varmanen P."/>
        </authorList>
    </citation>
    <scope>NUCLEOTIDE SEQUENCE [LARGE SCALE GENOMIC DNA]</scope>
    <source>
        <strain evidence="10">JS280</strain>
    </source>
</reference>
<evidence type="ECO:0000256" key="3">
    <source>
        <dbReference type="ARBA" id="ARBA00022801"/>
    </source>
</evidence>
<dbReference type="GO" id="GO:0006281">
    <property type="term" value="P:DNA repair"/>
    <property type="evidence" value="ECO:0007669"/>
    <property type="project" value="UniProtKB-KW"/>
</dbReference>
<dbReference type="GO" id="GO:0003677">
    <property type="term" value="F:DNA binding"/>
    <property type="evidence" value="ECO:0007669"/>
    <property type="project" value="UniProtKB-KW"/>
</dbReference>
<accession>A0A3Q9UMN5</accession>
<dbReference type="EMBL" id="CP025570">
    <property type="protein sequence ID" value="AZZ39183.1"/>
    <property type="molecule type" value="Genomic_DNA"/>
</dbReference>
<dbReference type="SUPFAM" id="SSF50249">
    <property type="entry name" value="Nucleic acid-binding proteins"/>
    <property type="match status" value="1"/>
</dbReference>
<dbReference type="InterPro" id="IPR011545">
    <property type="entry name" value="DEAD/DEAH_box_helicase_dom"/>
</dbReference>
<evidence type="ECO:0000256" key="5">
    <source>
        <dbReference type="ARBA" id="ARBA00022840"/>
    </source>
</evidence>